<dbReference type="PANTHER" id="PTHR24421:SF61">
    <property type="entry name" value="OXYGEN SENSOR HISTIDINE KINASE NREB"/>
    <property type="match status" value="1"/>
</dbReference>
<evidence type="ECO:0000256" key="5">
    <source>
        <dbReference type="ARBA" id="ARBA00023012"/>
    </source>
</evidence>
<comment type="catalytic activity">
    <reaction evidence="1">
        <text>ATP + protein L-histidine = ADP + protein N-phospho-L-histidine.</text>
        <dbReference type="EC" id="2.7.13.3"/>
    </reaction>
</comment>
<proteinExistence type="predicted"/>
<dbReference type="Gene3D" id="3.30.565.10">
    <property type="entry name" value="Histidine kinase-like ATPase, C-terminal domain"/>
    <property type="match status" value="1"/>
</dbReference>
<accession>A0ABR7LRD0</accession>
<dbReference type="PANTHER" id="PTHR24421">
    <property type="entry name" value="NITRATE/NITRITE SENSOR PROTEIN NARX-RELATED"/>
    <property type="match status" value="1"/>
</dbReference>
<reference evidence="8 9" key="1">
    <citation type="submission" date="2020-06" db="EMBL/GenBank/DDBJ databases">
        <title>Actinomadura xiongansis sp. nov., isolated from soil of Baiyangdian.</title>
        <authorList>
            <person name="Zhang X."/>
        </authorList>
    </citation>
    <scope>NUCLEOTIDE SEQUENCE [LARGE SCALE GENOMIC DNA]</scope>
    <source>
        <strain evidence="8 9">HBUM206468</strain>
    </source>
</reference>
<dbReference type="InterPro" id="IPR003594">
    <property type="entry name" value="HATPase_dom"/>
</dbReference>
<keyword evidence="5" id="KW-0902">Two-component regulatory system</keyword>
<evidence type="ECO:0000256" key="3">
    <source>
        <dbReference type="ARBA" id="ARBA00022679"/>
    </source>
</evidence>
<keyword evidence="9" id="KW-1185">Reference proteome</keyword>
<dbReference type="SUPFAM" id="SSF55874">
    <property type="entry name" value="ATPase domain of HSP90 chaperone/DNA topoisomerase II/histidine kinase"/>
    <property type="match status" value="1"/>
</dbReference>
<keyword evidence="8" id="KW-0547">Nucleotide-binding</keyword>
<dbReference type="PRINTS" id="PR00344">
    <property type="entry name" value="BCTRLSENSOR"/>
</dbReference>
<evidence type="ECO:0000313" key="9">
    <source>
        <dbReference type="Proteomes" id="UP000805614"/>
    </source>
</evidence>
<dbReference type="CDD" id="cd16917">
    <property type="entry name" value="HATPase_UhpB-NarQ-NarX-like"/>
    <property type="match status" value="1"/>
</dbReference>
<dbReference type="EC" id="2.7.13.3" evidence="2"/>
<evidence type="ECO:0000256" key="4">
    <source>
        <dbReference type="ARBA" id="ARBA00022777"/>
    </source>
</evidence>
<feature type="transmembrane region" description="Helical" evidence="6">
    <location>
        <begin position="55"/>
        <end position="75"/>
    </location>
</feature>
<dbReference type="Pfam" id="PF02518">
    <property type="entry name" value="HATPase_c"/>
    <property type="match status" value="1"/>
</dbReference>
<feature type="transmembrane region" description="Helical" evidence="6">
    <location>
        <begin position="28"/>
        <end position="49"/>
    </location>
</feature>
<feature type="transmembrane region" description="Helical" evidence="6">
    <location>
        <begin position="109"/>
        <end position="129"/>
    </location>
</feature>
<evidence type="ECO:0000256" key="6">
    <source>
        <dbReference type="SAM" id="Phobius"/>
    </source>
</evidence>
<feature type="domain" description="Histidine kinase/HSP90-like ATPase" evidence="7">
    <location>
        <begin position="308"/>
        <end position="395"/>
    </location>
</feature>
<name>A0ABR7LRD0_9ACTN</name>
<organism evidence="8 9">
    <name type="scientific">Actinomadura alba</name>
    <dbReference type="NCBI Taxonomy" id="406431"/>
    <lineage>
        <taxon>Bacteria</taxon>
        <taxon>Bacillati</taxon>
        <taxon>Actinomycetota</taxon>
        <taxon>Actinomycetes</taxon>
        <taxon>Streptosporangiales</taxon>
        <taxon>Thermomonosporaceae</taxon>
        <taxon>Actinomadura</taxon>
    </lineage>
</organism>
<keyword evidence="6" id="KW-1133">Transmembrane helix</keyword>
<dbReference type="EMBL" id="JABVEC010000012">
    <property type="protein sequence ID" value="MBC6467334.1"/>
    <property type="molecule type" value="Genomic_DNA"/>
</dbReference>
<sequence>MIAEAGTAPAEPVTAAALTERALLKALAWFRVGGLVQIAIALALNLARYPHVGRVLVMVGVVAAESVVLIAVCTARGRVAPGWILADVLFCASSLALGAAMITPSYGHSWVHFMYPFTIITSFGIGVAFRRVTTMVTVTAVLSLSYAVSAIVFHRDPIWNVLPNALSYHANTLVAWTVTRQLRRSGHAADGSRAEAIARATELAEERERSKHARILHDHALQTLETIAQGPWLADAELRAHVGAEAARLRALVEGVRPDAAGDLEAELHALVRRLACTGLRVTYNGAHLRKTDGRRTRLSPEVSAAVVDAAGEALTNVAKHAGVTTATLHARAGNDRLTVTVVDQGRGFDPDAVRDGGVGLEISIRRRMRDVGGEARVESSAGQGTCVELTVPLASPGAGDARSPSRR</sequence>
<dbReference type="RefSeq" id="WP_187244339.1">
    <property type="nucleotide sequence ID" value="NZ_BAAAOK010000005.1"/>
</dbReference>
<keyword evidence="8" id="KW-0067">ATP-binding</keyword>
<dbReference type="GO" id="GO:0005524">
    <property type="term" value="F:ATP binding"/>
    <property type="evidence" value="ECO:0007669"/>
    <property type="project" value="UniProtKB-KW"/>
</dbReference>
<evidence type="ECO:0000259" key="7">
    <source>
        <dbReference type="Pfam" id="PF02518"/>
    </source>
</evidence>
<keyword evidence="6" id="KW-0472">Membrane</keyword>
<evidence type="ECO:0000256" key="1">
    <source>
        <dbReference type="ARBA" id="ARBA00000085"/>
    </source>
</evidence>
<dbReference type="InterPro" id="IPR004358">
    <property type="entry name" value="Sig_transdc_His_kin-like_C"/>
</dbReference>
<keyword evidence="6" id="KW-0812">Transmembrane</keyword>
<feature type="transmembrane region" description="Helical" evidence="6">
    <location>
        <begin position="136"/>
        <end position="154"/>
    </location>
</feature>
<evidence type="ECO:0000256" key="2">
    <source>
        <dbReference type="ARBA" id="ARBA00012438"/>
    </source>
</evidence>
<comment type="caution">
    <text evidence="8">The sequence shown here is derived from an EMBL/GenBank/DDBJ whole genome shotgun (WGS) entry which is preliminary data.</text>
</comment>
<protein>
    <recommendedName>
        <fullName evidence="2">histidine kinase</fullName>
        <ecNumber evidence="2">2.7.13.3</ecNumber>
    </recommendedName>
</protein>
<dbReference type="InterPro" id="IPR036890">
    <property type="entry name" value="HATPase_C_sf"/>
</dbReference>
<evidence type="ECO:0000313" key="8">
    <source>
        <dbReference type="EMBL" id="MBC6467334.1"/>
    </source>
</evidence>
<dbReference type="InterPro" id="IPR050482">
    <property type="entry name" value="Sensor_HK_TwoCompSys"/>
</dbReference>
<keyword evidence="4" id="KW-0418">Kinase</keyword>
<gene>
    <name evidence="8" type="ORF">HKK74_17795</name>
</gene>
<keyword evidence="3" id="KW-0808">Transferase</keyword>
<dbReference type="Proteomes" id="UP000805614">
    <property type="component" value="Unassembled WGS sequence"/>
</dbReference>
<feature type="transmembrane region" description="Helical" evidence="6">
    <location>
        <begin position="82"/>
        <end position="103"/>
    </location>
</feature>